<dbReference type="CDD" id="cd00310">
    <property type="entry name" value="ATP-synt_Fo_a_6"/>
    <property type="match status" value="1"/>
</dbReference>
<keyword evidence="7 11" id="KW-1133">Transmembrane helix</keyword>
<dbReference type="AlphaFoldDB" id="A0A545U267"/>
<feature type="transmembrane region" description="Helical" evidence="11">
    <location>
        <begin position="150"/>
        <end position="172"/>
    </location>
</feature>
<dbReference type="PANTHER" id="PTHR11410">
    <property type="entry name" value="ATP SYNTHASE SUBUNIT A"/>
    <property type="match status" value="1"/>
</dbReference>
<keyword evidence="6 11" id="KW-0375">Hydrogen ion transport</keyword>
<dbReference type="PROSITE" id="PS00449">
    <property type="entry name" value="ATPASE_A"/>
    <property type="match status" value="1"/>
</dbReference>
<dbReference type="GO" id="GO:0046933">
    <property type="term" value="F:proton-transporting ATP synthase activity, rotational mechanism"/>
    <property type="evidence" value="ECO:0007669"/>
    <property type="project" value="UniProtKB-UniRule"/>
</dbReference>
<feature type="transmembrane region" description="Helical" evidence="11">
    <location>
        <begin position="192"/>
        <end position="215"/>
    </location>
</feature>
<dbReference type="PANTHER" id="PTHR11410:SF0">
    <property type="entry name" value="ATP SYNTHASE SUBUNIT A"/>
    <property type="match status" value="1"/>
</dbReference>
<dbReference type="SUPFAM" id="SSF81336">
    <property type="entry name" value="F1F0 ATP synthase subunit A"/>
    <property type="match status" value="1"/>
</dbReference>
<gene>
    <name evidence="11" type="primary">atpB</name>
    <name evidence="13" type="ORF">FKG95_02565</name>
</gene>
<dbReference type="InterPro" id="IPR035908">
    <property type="entry name" value="F0_ATP_A_sf"/>
</dbReference>
<keyword evidence="8 11" id="KW-0406">Ion transport</keyword>
<comment type="function">
    <text evidence="11 12">Key component of the proton channel; it plays a direct role in the translocation of protons across the membrane.</text>
</comment>
<dbReference type="GO" id="GO:0045259">
    <property type="term" value="C:proton-transporting ATP synthase complex"/>
    <property type="evidence" value="ECO:0007669"/>
    <property type="project" value="UniProtKB-KW"/>
</dbReference>
<evidence type="ECO:0000256" key="7">
    <source>
        <dbReference type="ARBA" id="ARBA00022989"/>
    </source>
</evidence>
<name>A0A545U267_9PROT</name>
<evidence type="ECO:0000256" key="2">
    <source>
        <dbReference type="ARBA" id="ARBA00006810"/>
    </source>
</evidence>
<dbReference type="Pfam" id="PF00119">
    <property type="entry name" value="ATP-synt_A"/>
    <property type="match status" value="1"/>
</dbReference>
<comment type="similarity">
    <text evidence="2 11 12">Belongs to the ATPase A chain family.</text>
</comment>
<keyword evidence="14" id="KW-1185">Reference proteome</keyword>
<evidence type="ECO:0000256" key="3">
    <source>
        <dbReference type="ARBA" id="ARBA00022448"/>
    </source>
</evidence>
<protein>
    <recommendedName>
        <fullName evidence="11 12">ATP synthase subunit a</fullName>
    </recommendedName>
    <alternativeName>
        <fullName evidence="11">ATP synthase F0 sector subunit a</fullName>
    </alternativeName>
    <alternativeName>
        <fullName evidence="11">F-ATPase subunit 6</fullName>
    </alternativeName>
</protein>
<dbReference type="NCBIfam" id="NF004482">
    <property type="entry name" value="PRK05815.2-4"/>
    <property type="match status" value="1"/>
</dbReference>
<reference evidence="13 14" key="1">
    <citation type="submission" date="2019-06" db="EMBL/GenBank/DDBJ databases">
        <title>Whole genome sequence for Rhodospirillaceae sp. R148.</title>
        <authorList>
            <person name="Wang G."/>
        </authorList>
    </citation>
    <scope>NUCLEOTIDE SEQUENCE [LARGE SCALE GENOMIC DNA]</scope>
    <source>
        <strain evidence="13 14">R148</strain>
    </source>
</reference>
<dbReference type="OrthoDB" id="9809130at2"/>
<comment type="subcellular location">
    <subcellularLocation>
        <location evidence="11 12">Cell membrane</location>
        <topology evidence="11 12">Multi-pass membrane protein</topology>
    </subcellularLocation>
    <subcellularLocation>
        <location evidence="1">Membrane</location>
        <topology evidence="1">Multi-pass membrane protein</topology>
    </subcellularLocation>
</comment>
<evidence type="ECO:0000256" key="6">
    <source>
        <dbReference type="ARBA" id="ARBA00022781"/>
    </source>
</evidence>
<accession>A0A545U267</accession>
<keyword evidence="4 11" id="KW-0138">CF(0)</keyword>
<sequence>MAAGEKQSPLDQFTIKPLSGEPTMVGGFDISFTNSSAAMLATVAAVTLFLVFSMRGRALVPGRWQSCAEICYEIVANMLRDNVGSEGRKYFPFIFTIFMFVLFGNFIGMIPGSFTFTSHVIVTFVMASVIFLGVTAIGFARHGLGYCRMFFPHGAPLWTAVILVPIELVSYLSRPLSLSVRLFANMVVGHVLLKVIAGFVIALGVFGIVPLAFLVGITALEFLVAALQAYIFTILTCIYLHDAIHMH</sequence>
<dbReference type="PRINTS" id="PR00123">
    <property type="entry name" value="ATPASEA"/>
</dbReference>
<feature type="transmembrane region" description="Helical" evidence="11">
    <location>
        <begin position="32"/>
        <end position="53"/>
    </location>
</feature>
<evidence type="ECO:0000256" key="5">
    <source>
        <dbReference type="ARBA" id="ARBA00022692"/>
    </source>
</evidence>
<evidence type="ECO:0000256" key="1">
    <source>
        <dbReference type="ARBA" id="ARBA00004141"/>
    </source>
</evidence>
<keyword evidence="5 11" id="KW-0812">Transmembrane</keyword>
<proteinExistence type="inferred from homology"/>
<keyword evidence="9 11" id="KW-0472">Membrane</keyword>
<dbReference type="NCBIfam" id="TIGR01131">
    <property type="entry name" value="ATP_synt_6_or_A"/>
    <property type="match status" value="1"/>
</dbReference>
<dbReference type="InterPro" id="IPR000568">
    <property type="entry name" value="ATP_synth_F0_asu"/>
</dbReference>
<keyword evidence="11" id="KW-1003">Cell membrane</keyword>
<evidence type="ECO:0000256" key="12">
    <source>
        <dbReference type="RuleBase" id="RU000483"/>
    </source>
</evidence>
<evidence type="ECO:0000313" key="14">
    <source>
        <dbReference type="Proteomes" id="UP000315252"/>
    </source>
</evidence>
<dbReference type="InterPro" id="IPR045083">
    <property type="entry name" value="ATP_synth_F0_asu_bact/mt"/>
</dbReference>
<keyword evidence="10 11" id="KW-0066">ATP synthesis</keyword>
<dbReference type="HAMAP" id="MF_01393">
    <property type="entry name" value="ATP_synth_a_bact"/>
    <property type="match status" value="1"/>
</dbReference>
<feature type="transmembrane region" description="Helical" evidence="11">
    <location>
        <begin position="90"/>
        <end position="110"/>
    </location>
</feature>
<dbReference type="Proteomes" id="UP000315252">
    <property type="component" value="Unassembled WGS sequence"/>
</dbReference>
<feature type="transmembrane region" description="Helical" evidence="11">
    <location>
        <begin position="222"/>
        <end position="241"/>
    </location>
</feature>
<dbReference type="EMBL" id="VHSH01000001">
    <property type="protein sequence ID" value="TQV83493.1"/>
    <property type="molecule type" value="Genomic_DNA"/>
</dbReference>
<evidence type="ECO:0000256" key="4">
    <source>
        <dbReference type="ARBA" id="ARBA00022547"/>
    </source>
</evidence>
<dbReference type="GO" id="GO:0005886">
    <property type="term" value="C:plasma membrane"/>
    <property type="evidence" value="ECO:0007669"/>
    <property type="project" value="UniProtKB-SubCell"/>
</dbReference>
<evidence type="ECO:0000256" key="8">
    <source>
        <dbReference type="ARBA" id="ARBA00023065"/>
    </source>
</evidence>
<comment type="caution">
    <text evidence="13">The sequence shown here is derived from an EMBL/GenBank/DDBJ whole genome shotgun (WGS) entry which is preliminary data.</text>
</comment>
<evidence type="ECO:0000256" key="9">
    <source>
        <dbReference type="ARBA" id="ARBA00023136"/>
    </source>
</evidence>
<dbReference type="RefSeq" id="WP_142894730.1">
    <property type="nucleotide sequence ID" value="NZ_ML660052.1"/>
</dbReference>
<feature type="transmembrane region" description="Helical" evidence="11">
    <location>
        <begin position="116"/>
        <end position="138"/>
    </location>
</feature>
<keyword evidence="3 11" id="KW-0813">Transport</keyword>
<evidence type="ECO:0000256" key="10">
    <source>
        <dbReference type="ARBA" id="ARBA00023310"/>
    </source>
</evidence>
<evidence type="ECO:0000313" key="13">
    <source>
        <dbReference type="EMBL" id="TQV83493.1"/>
    </source>
</evidence>
<organism evidence="13 14">
    <name type="scientific">Denitrobaculum tricleocarpae</name>
    <dbReference type="NCBI Taxonomy" id="2591009"/>
    <lineage>
        <taxon>Bacteria</taxon>
        <taxon>Pseudomonadati</taxon>
        <taxon>Pseudomonadota</taxon>
        <taxon>Alphaproteobacteria</taxon>
        <taxon>Rhodospirillales</taxon>
        <taxon>Rhodospirillaceae</taxon>
        <taxon>Denitrobaculum</taxon>
    </lineage>
</organism>
<dbReference type="InterPro" id="IPR023011">
    <property type="entry name" value="ATP_synth_F0_asu_AS"/>
</dbReference>
<dbReference type="Gene3D" id="1.20.120.220">
    <property type="entry name" value="ATP synthase, F0 complex, subunit A"/>
    <property type="match status" value="1"/>
</dbReference>
<evidence type="ECO:0000256" key="11">
    <source>
        <dbReference type="HAMAP-Rule" id="MF_01393"/>
    </source>
</evidence>